<feature type="site" description="Transition state stabilizer" evidence="10">
    <location>
        <position position="199"/>
    </location>
</feature>
<dbReference type="InterPro" id="IPR005135">
    <property type="entry name" value="Endo/exonuclease/phosphatase"/>
</dbReference>
<evidence type="ECO:0000256" key="5">
    <source>
        <dbReference type="ARBA" id="ARBA00022763"/>
    </source>
</evidence>
<dbReference type="GO" id="GO:0003906">
    <property type="term" value="F:DNA-(apurinic or apyrimidinic site) endonuclease activity"/>
    <property type="evidence" value="ECO:0007669"/>
    <property type="project" value="TreeGrafter"/>
</dbReference>
<feature type="site" description="Important for catalytic activity" evidence="10">
    <location>
        <position position="260"/>
    </location>
</feature>
<keyword evidence="9" id="KW-0464">Manganese</keyword>
<dbReference type="GO" id="GO:0008081">
    <property type="term" value="F:phosphoric diester hydrolase activity"/>
    <property type="evidence" value="ECO:0007669"/>
    <property type="project" value="TreeGrafter"/>
</dbReference>
<evidence type="ECO:0000256" key="4">
    <source>
        <dbReference type="ARBA" id="ARBA00022723"/>
    </source>
</evidence>
<keyword evidence="6" id="KW-0378">Hydrolase</keyword>
<sequence length="344" mass="39758">MSYVKLEESIMSYLSQSETHTCPTDCKLFSLKEKCMPVSFLFKCHNCFNVKTKFSTPVCCCSNQKVSPVRGLKKFIELKQVMNRLRQQGKIIFFQETHLIKEHVIRVSRRWPGWVFSASASSNARGVVTLIHRSIPFKLVNEIGDKFGRFIIIECEISSVKINLVNIDGPNNDNPEFFRQLFMTLATLLGHFIIGGDFNCTLQPNLDRSTGIDMSHSNIRKEILQLIKDFNLVDIWRSKNLTQQSYSCYSGASRSFSRIDYFLISSDLISITTECWYDSILISDHAPHSFLLRFTNSIICPNQWRLQPIWLRDPGFIEFIGEQIDLYFDKKYCSNICLNKVGSF</sequence>
<dbReference type="GeneTree" id="ENSGT01120000272313"/>
<dbReference type="Ensembl" id="ENSNFUT00015049781.1">
    <property type="protein sequence ID" value="ENSNFUP00015047704.1"/>
    <property type="gene ID" value="ENSNFUG00015022522.1"/>
</dbReference>
<evidence type="ECO:0000256" key="8">
    <source>
        <dbReference type="ARBA" id="ARBA00023204"/>
    </source>
</evidence>
<dbReference type="InterPro" id="IPR036691">
    <property type="entry name" value="Endo/exonu/phosph_ase_sf"/>
</dbReference>
<keyword evidence="8" id="KW-0234">DNA repair</keyword>
<feature type="binding site" evidence="9">
    <location>
        <position position="199"/>
    </location>
    <ligand>
        <name>Mg(2+)</name>
        <dbReference type="ChEBI" id="CHEBI:18420"/>
        <label>1</label>
    </ligand>
</feature>
<dbReference type="PANTHER" id="PTHR22748">
    <property type="entry name" value="AP ENDONUCLEASE"/>
    <property type="match status" value="1"/>
</dbReference>
<evidence type="ECO:0000256" key="7">
    <source>
        <dbReference type="ARBA" id="ARBA00022842"/>
    </source>
</evidence>
<evidence type="ECO:0000313" key="13">
    <source>
        <dbReference type="Proteomes" id="UP000694548"/>
    </source>
</evidence>
<dbReference type="GO" id="GO:0046872">
    <property type="term" value="F:metal ion binding"/>
    <property type="evidence" value="ECO:0007669"/>
    <property type="project" value="UniProtKB-KW"/>
</dbReference>
<keyword evidence="5" id="KW-0227">DNA damage</keyword>
<dbReference type="SUPFAM" id="SSF56219">
    <property type="entry name" value="DNase I-like"/>
    <property type="match status" value="1"/>
</dbReference>
<feature type="binding site" evidence="9">
    <location>
        <position position="285"/>
    </location>
    <ligand>
        <name>Mg(2+)</name>
        <dbReference type="ChEBI" id="CHEBI:18420"/>
        <label>1</label>
    </ligand>
</feature>
<keyword evidence="7 9" id="KW-0460">Magnesium</keyword>
<dbReference type="CDD" id="cd09076">
    <property type="entry name" value="L1-EN"/>
    <property type="match status" value="1"/>
</dbReference>
<feature type="domain" description="Endonuclease/exonuclease/phosphatase" evidence="11">
    <location>
        <begin position="81"/>
        <end position="285"/>
    </location>
</feature>
<proteinExistence type="inferred from homology"/>
<dbReference type="Pfam" id="PF03372">
    <property type="entry name" value="Exo_endo_phos"/>
    <property type="match status" value="1"/>
</dbReference>
<dbReference type="Gene3D" id="3.60.10.10">
    <property type="entry name" value="Endonuclease/exonuclease/phosphatase"/>
    <property type="match status" value="1"/>
</dbReference>
<reference evidence="12" key="1">
    <citation type="submission" date="2014-08" db="EMBL/GenBank/DDBJ databases">
        <authorList>
            <person name="Senf B."/>
            <person name="Petzold A."/>
            <person name="Downie B.R."/>
            <person name="Koch P."/>
            <person name="Platzer M."/>
        </authorList>
    </citation>
    <scope>NUCLEOTIDE SEQUENCE [LARGE SCALE GENOMIC DNA]</scope>
    <source>
        <strain evidence="12">GRZ</strain>
    </source>
</reference>
<dbReference type="GO" id="GO:0006284">
    <property type="term" value="P:base-excision repair"/>
    <property type="evidence" value="ECO:0007669"/>
    <property type="project" value="TreeGrafter"/>
</dbReference>
<reference evidence="12" key="2">
    <citation type="submission" date="2025-08" db="UniProtKB">
        <authorList>
            <consortium name="Ensembl"/>
        </authorList>
    </citation>
    <scope>IDENTIFICATION</scope>
</reference>
<name>A0A8C6PR15_NOTFU</name>
<evidence type="ECO:0000256" key="3">
    <source>
        <dbReference type="ARBA" id="ARBA00012115"/>
    </source>
</evidence>
<comment type="cofactor">
    <cofactor evidence="9">
        <name>Mg(2+)</name>
        <dbReference type="ChEBI" id="CHEBI:18420"/>
    </cofactor>
    <cofactor evidence="9">
        <name>Mn(2+)</name>
        <dbReference type="ChEBI" id="CHEBI:29035"/>
    </cofactor>
    <text evidence="9">Probably binds two magnesium or manganese ions per subunit.</text>
</comment>
<comment type="similarity">
    <text evidence="2">Belongs to the DNA repair enzymes AP/ExoA family.</text>
</comment>
<dbReference type="GO" id="GO:0005634">
    <property type="term" value="C:nucleus"/>
    <property type="evidence" value="ECO:0007669"/>
    <property type="project" value="TreeGrafter"/>
</dbReference>
<feature type="binding site" evidence="9">
    <location>
        <position position="197"/>
    </location>
    <ligand>
        <name>Mg(2+)</name>
        <dbReference type="ChEBI" id="CHEBI:18420"/>
        <label>1</label>
    </ligand>
</feature>
<evidence type="ECO:0000256" key="2">
    <source>
        <dbReference type="ARBA" id="ARBA00007092"/>
    </source>
</evidence>
<dbReference type="AlphaFoldDB" id="A0A8C6PR15"/>
<evidence type="ECO:0000256" key="1">
    <source>
        <dbReference type="ARBA" id="ARBA00000493"/>
    </source>
</evidence>
<accession>A0A8C6PR15</accession>
<feature type="binding site" evidence="9">
    <location>
        <position position="284"/>
    </location>
    <ligand>
        <name>Mg(2+)</name>
        <dbReference type="ChEBI" id="CHEBI:18420"/>
        <label>1</label>
    </ligand>
</feature>
<dbReference type="Proteomes" id="UP000694548">
    <property type="component" value="Chromosome sgr18"/>
</dbReference>
<protein>
    <recommendedName>
        <fullName evidence="3">exodeoxyribonuclease III</fullName>
        <ecNumber evidence="3">3.1.11.2</ecNumber>
    </recommendedName>
</protein>
<keyword evidence="4 9" id="KW-0479">Metal-binding</keyword>
<evidence type="ECO:0000256" key="10">
    <source>
        <dbReference type="PIRSR" id="PIRSR604808-3"/>
    </source>
</evidence>
<evidence type="ECO:0000256" key="9">
    <source>
        <dbReference type="PIRSR" id="PIRSR604808-2"/>
    </source>
</evidence>
<dbReference type="EC" id="3.1.11.2" evidence="3"/>
<keyword evidence="13" id="KW-1185">Reference proteome</keyword>
<evidence type="ECO:0000313" key="12">
    <source>
        <dbReference type="Ensembl" id="ENSNFUP00015047704.1"/>
    </source>
</evidence>
<evidence type="ECO:0000256" key="6">
    <source>
        <dbReference type="ARBA" id="ARBA00022801"/>
    </source>
</evidence>
<evidence type="ECO:0000259" key="11">
    <source>
        <dbReference type="Pfam" id="PF03372"/>
    </source>
</evidence>
<comment type="catalytic activity">
    <reaction evidence="1">
        <text>Exonucleolytic cleavage in the 3'- to 5'-direction to yield nucleoside 5'-phosphates.</text>
        <dbReference type="EC" id="3.1.11.2"/>
    </reaction>
</comment>
<dbReference type="InterPro" id="IPR004808">
    <property type="entry name" value="AP_endonuc_1"/>
</dbReference>
<feature type="binding site" evidence="9">
    <location>
        <position position="96"/>
    </location>
    <ligand>
        <name>Mg(2+)</name>
        <dbReference type="ChEBI" id="CHEBI:18420"/>
        <label>1</label>
    </ligand>
</feature>
<dbReference type="GO" id="GO:0008311">
    <property type="term" value="F:double-stranded DNA 3'-5' DNA exonuclease activity"/>
    <property type="evidence" value="ECO:0007669"/>
    <property type="project" value="UniProtKB-EC"/>
</dbReference>
<dbReference type="PANTHER" id="PTHR22748:SF26">
    <property type="entry name" value="ENDONUCLEASE_EXONUCLEASE_PHOSPHATASE DOMAIN-CONTAINING PROTEIN"/>
    <property type="match status" value="1"/>
</dbReference>
<organism evidence="12 13">
    <name type="scientific">Nothobranchius furzeri</name>
    <name type="common">Turquoise killifish</name>
    <dbReference type="NCBI Taxonomy" id="105023"/>
    <lineage>
        <taxon>Eukaryota</taxon>
        <taxon>Metazoa</taxon>
        <taxon>Chordata</taxon>
        <taxon>Craniata</taxon>
        <taxon>Vertebrata</taxon>
        <taxon>Euteleostomi</taxon>
        <taxon>Actinopterygii</taxon>
        <taxon>Neopterygii</taxon>
        <taxon>Teleostei</taxon>
        <taxon>Neoteleostei</taxon>
        <taxon>Acanthomorphata</taxon>
        <taxon>Ovalentaria</taxon>
        <taxon>Atherinomorphae</taxon>
        <taxon>Cyprinodontiformes</taxon>
        <taxon>Nothobranchiidae</taxon>
        <taxon>Nothobranchius</taxon>
    </lineage>
</organism>
<feature type="site" description="Interaction with DNA substrate" evidence="10">
    <location>
        <position position="285"/>
    </location>
</feature>
<reference evidence="12" key="3">
    <citation type="submission" date="2025-09" db="UniProtKB">
        <authorList>
            <consortium name="Ensembl"/>
        </authorList>
    </citation>
    <scope>IDENTIFICATION</scope>
</reference>